<evidence type="ECO:0000256" key="2">
    <source>
        <dbReference type="ARBA" id="ARBA00022898"/>
    </source>
</evidence>
<keyword evidence="2 3" id="KW-0663">Pyridoxal phosphate</keyword>
<comment type="similarity">
    <text evidence="3">Belongs to the class-III pyridoxal-phosphate-dependent aminotransferase family.</text>
</comment>
<protein>
    <submittedName>
        <fullName evidence="4">Aspartate aminotransferase family protein</fullName>
    </submittedName>
</protein>
<dbReference type="OrthoDB" id="9807885at2"/>
<reference evidence="4 5" key="1">
    <citation type="submission" date="2017-09" db="EMBL/GenBank/DDBJ databases">
        <title>Complete genome sequence of Verrucomicrobial strain HZ-65, isolated from freshwater.</title>
        <authorList>
            <person name="Choi A."/>
        </authorList>
    </citation>
    <scope>NUCLEOTIDE SEQUENCE [LARGE SCALE GENOMIC DNA]</scope>
    <source>
        <strain evidence="4 5">HZ-65</strain>
    </source>
</reference>
<dbReference type="InterPro" id="IPR015424">
    <property type="entry name" value="PyrdxlP-dep_Trfase"/>
</dbReference>
<dbReference type="PANTHER" id="PTHR43713">
    <property type="entry name" value="GLUTAMATE-1-SEMIALDEHYDE 2,1-AMINOMUTASE"/>
    <property type="match status" value="1"/>
</dbReference>
<dbReference type="InterPro" id="IPR015421">
    <property type="entry name" value="PyrdxlP-dep_Trfase_major"/>
</dbReference>
<keyword evidence="4" id="KW-0808">Transferase</keyword>
<evidence type="ECO:0000256" key="1">
    <source>
        <dbReference type="ARBA" id="ARBA00001933"/>
    </source>
</evidence>
<dbReference type="GO" id="GO:0030170">
    <property type="term" value="F:pyridoxal phosphate binding"/>
    <property type="evidence" value="ECO:0007669"/>
    <property type="project" value="InterPro"/>
</dbReference>
<accession>A0A290QBG8</accession>
<dbReference type="InterPro" id="IPR005814">
    <property type="entry name" value="Aminotrans_3"/>
</dbReference>
<dbReference type="KEGG" id="vbh:CMV30_18585"/>
<dbReference type="SUPFAM" id="SSF53383">
    <property type="entry name" value="PLP-dependent transferases"/>
    <property type="match status" value="1"/>
</dbReference>
<proteinExistence type="inferred from homology"/>
<dbReference type="InterPro" id="IPR015422">
    <property type="entry name" value="PyrdxlP-dep_Trfase_small"/>
</dbReference>
<dbReference type="AlphaFoldDB" id="A0A290QBG8"/>
<dbReference type="RefSeq" id="WP_096057422.1">
    <property type="nucleotide sequence ID" value="NZ_CP023344.1"/>
</dbReference>
<name>A0A290QBG8_9BACT</name>
<sequence>MSYTFSRSQELFQRAQKSIAGGVNSGIRKLEVPVPVYFSHGSGANLWDADGNHYLDFQLGQGALLYGHAPAEMADALAVQARLGLHWAAQCELEIEVAERIQQMIPSAELVRFNNSATEVVLSAFRLARALTKRPLILRFEGHYHGWSDEGLTGFANPAGNWGEEESPASIHPSKGVIPEVMDKIVVAQWNDPEHLRRRVDQFRGKIAAIIFEPVLCNTSCIEPVAQLMSTIRELCDRDGMLMISDETITGLRFGAAGAQGYYGYKPDLTILGKALGGGTPFAALAGTKAAMAPIISGEVVHAGTLNANPLCLVASKWSLDQVLKLGPTHPANIQKLGNRLMKGLLDLAQEHGVPLRPQGPGLIFHTVMLKPDAPEGTVLNYRDYVRRHDAPRWANLRRCLLEEGVRAIERGLWSISLAHNEADIDETLRRAALAFRRHAAAWQGPVAAAALAR</sequence>
<keyword evidence="5" id="KW-1185">Reference proteome</keyword>
<dbReference type="EMBL" id="CP023344">
    <property type="protein sequence ID" value="ATC65793.1"/>
    <property type="molecule type" value="Genomic_DNA"/>
</dbReference>
<dbReference type="Pfam" id="PF00202">
    <property type="entry name" value="Aminotran_3"/>
    <property type="match status" value="1"/>
</dbReference>
<gene>
    <name evidence="4" type="ORF">CMV30_18585</name>
</gene>
<dbReference type="Gene3D" id="3.90.1150.10">
    <property type="entry name" value="Aspartate Aminotransferase, domain 1"/>
    <property type="match status" value="1"/>
</dbReference>
<evidence type="ECO:0000256" key="3">
    <source>
        <dbReference type="RuleBase" id="RU003560"/>
    </source>
</evidence>
<dbReference type="GO" id="GO:0008483">
    <property type="term" value="F:transaminase activity"/>
    <property type="evidence" value="ECO:0007669"/>
    <property type="project" value="UniProtKB-KW"/>
</dbReference>
<dbReference type="Gene3D" id="3.40.640.10">
    <property type="entry name" value="Type I PLP-dependent aspartate aminotransferase-like (Major domain)"/>
    <property type="match status" value="1"/>
</dbReference>
<organism evidence="4 5">
    <name type="scientific">Nibricoccus aquaticus</name>
    <dbReference type="NCBI Taxonomy" id="2576891"/>
    <lineage>
        <taxon>Bacteria</taxon>
        <taxon>Pseudomonadati</taxon>
        <taxon>Verrucomicrobiota</taxon>
        <taxon>Opitutia</taxon>
        <taxon>Opitutales</taxon>
        <taxon>Opitutaceae</taxon>
        <taxon>Nibricoccus</taxon>
    </lineage>
</organism>
<dbReference type="Proteomes" id="UP000217265">
    <property type="component" value="Chromosome"/>
</dbReference>
<dbReference type="PANTHER" id="PTHR43713:SF3">
    <property type="entry name" value="GLUTAMATE-1-SEMIALDEHYDE 2,1-AMINOMUTASE 1, CHLOROPLASTIC-RELATED"/>
    <property type="match status" value="1"/>
</dbReference>
<comment type="cofactor">
    <cofactor evidence="1">
        <name>pyridoxal 5'-phosphate</name>
        <dbReference type="ChEBI" id="CHEBI:597326"/>
    </cofactor>
</comment>
<keyword evidence="4" id="KW-0032">Aminotransferase</keyword>
<evidence type="ECO:0000313" key="4">
    <source>
        <dbReference type="EMBL" id="ATC65793.1"/>
    </source>
</evidence>
<evidence type="ECO:0000313" key="5">
    <source>
        <dbReference type="Proteomes" id="UP000217265"/>
    </source>
</evidence>